<organism evidence="3 4">
    <name type="scientific">Actinoallomurus liliacearum</name>
    <dbReference type="NCBI Taxonomy" id="1080073"/>
    <lineage>
        <taxon>Bacteria</taxon>
        <taxon>Bacillati</taxon>
        <taxon>Actinomycetota</taxon>
        <taxon>Actinomycetes</taxon>
        <taxon>Streptosporangiales</taxon>
        <taxon>Thermomonosporaceae</taxon>
        <taxon>Actinoallomurus</taxon>
    </lineage>
</organism>
<reference evidence="4" key="1">
    <citation type="journal article" date="2019" name="Int. J. Syst. Evol. Microbiol.">
        <title>The Global Catalogue of Microorganisms (GCM) 10K type strain sequencing project: providing services to taxonomists for standard genome sequencing and annotation.</title>
        <authorList>
            <consortium name="The Broad Institute Genomics Platform"/>
            <consortium name="The Broad Institute Genome Sequencing Center for Infectious Disease"/>
            <person name="Wu L."/>
            <person name="Ma J."/>
        </authorList>
    </citation>
    <scope>NUCLEOTIDE SEQUENCE [LARGE SCALE GENOMIC DNA]</scope>
    <source>
        <strain evidence="4">JCM 17938</strain>
    </source>
</reference>
<dbReference type="EMBL" id="BAABHJ010000020">
    <property type="protein sequence ID" value="GAA4612627.1"/>
    <property type="molecule type" value="Genomic_DNA"/>
</dbReference>
<dbReference type="Pfam" id="PF20732">
    <property type="entry name" value="NamZ_C"/>
    <property type="match status" value="1"/>
</dbReference>
<dbReference type="PANTHER" id="PTHR42915">
    <property type="entry name" value="HYPOTHETICAL 460 KDA PROTEIN IN FEUA-SIGW INTERGENIC REGION [PRECURSOR]"/>
    <property type="match status" value="1"/>
</dbReference>
<dbReference type="Gene3D" id="3.90.1150.140">
    <property type="match status" value="1"/>
</dbReference>
<dbReference type="PIRSF" id="PIRSF016719">
    <property type="entry name" value="UCP016719"/>
    <property type="match status" value="1"/>
</dbReference>
<name>A0ABP8TS85_9ACTN</name>
<comment type="caution">
    <text evidence="3">The sequence shown here is derived from an EMBL/GenBank/DDBJ whole genome shotgun (WGS) entry which is preliminary data.</text>
</comment>
<evidence type="ECO:0000259" key="1">
    <source>
        <dbReference type="Pfam" id="PF07075"/>
    </source>
</evidence>
<evidence type="ECO:0000313" key="3">
    <source>
        <dbReference type="EMBL" id="GAA4612627.1"/>
    </source>
</evidence>
<protein>
    <submittedName>
        <fullName evidence="3">DUF1343 domain-containing protein</fullName>
    </submittedName>
</protein>
<gene>
    <name evidence="3" type="ORF">GCM10023195_54300</name>
</gene>
<evidence type="ECO:0000259" key="2">
    <source>
        <dbReference type="Pfam" id="PF20732"/>
    </source>
</evidence>
<keyword evidence="4" id="KW-1185">Reference proteome</keyword>
<sequence>MTTRRGVLRGIAAGGAAVPIAALGTPAAQADQAASRNGGVRTGFEVLRAGGYRELRGQKIGMVANPTAVIRDLSHEVDVMHAASGVDLAAVFGPEHGFRGSAQAGGSEGSYKDPRTGIAVYDAYAKTPQQIADYFTKSGIDTVVFDIQDVGARFYTYVWTMFDCMRAAIQAGKRFVVLDRPNPLGGVEATGPVLHPEYASGVGREPIAQQHAMTVGELARLFDGEFLEGKAKPQVVQMRGWRRGMTWEETGLPWVLPSPNMPTINTAVAYPGMGLFEAVNLSEGRGTTVPFEMVGAPYVDWHWADDLNGLGLPGVRFREAYFAPTFNKWVNQNCGGVQLFVTDRRRFDPIRTALAMIISARRLYPKDFAWRESKSPYWIDLLTGSDQVRTAIDGGANVDQVVAGWQADLARFRAQRKRYLLYR</sequence>
<dbReference type="RefSeq" id="WP_345360292.1">
    <property type="nucleotide sequence ID" value="NZ_BAABHJ010000020.1"/>
</dbReference>
<dbReference type="PROSITE" id="PS51318">
    <property type="entry name" value="TAT"/>
    <property type="match status" value="1"/>
</dbReference>
<dbReference type="Pfam" id="PF07075">
    <property type="entry name" value="NamZ_N"/>
    <property type="match status" value="1"/>
</dbReference>
<dbReference type="Proteomes" id="UP001500212">
    <property type="component" value="Unassembled WGS sequence"/>
</dbReference>
<dbReference type="PANTHER" id="PTHR42915:SF1">
    <property type="entry name" value="PEPTIDOGLYCAN BETA-N-ACETYLMURAMIDASE NAMZ"/>
    <property type="match status" value="1"/>
</dbReference>
<feature type="domain" description="Peptidoglycan beta-N-acetylmuramidase NamZ C-terminal" evidence="2">
    <location>
        <begin position="269"/>
        <end position="422"/>
    </location>
</feature>
<dbReference type="InterPro" id="IPR008302">
    <property type="entry name" value="NamZ"/>
</dbReference>
<dbReference type="InterPro" id="IPR048503">
    <property type="entry name" value="NamZ_C"/>
</dbReference>
<dbReference type="InterPro" id="IPR006311">
    <property type="entry name" value="TAT_signal"/>
</dbReference>
<dbReference type="InterPro" id="IPR048502">
    <property type="entry name" value="NamZ_N"/>
</dbReference>
<feature type="domain" description="Peptidoglycan beta-N-acetylmuramidase NamZ N-terminal" evidence="1">
    <location>
        <begin position="60"/>
        <end position="264"/>
    </location>
</feature>
<accession>A0ABP8TS85</accession>
<proteinExistence type="predicted"/>
<evidence type="ECO:0000313" key="4">
    <source>
        <dbReference type="Proteomes" id="UP001500212"/>
    </source>
</evidence>
<dbReference type="Gene3D" id="3.40.50.12170">
    <property type="entry name" value="Uncharacterised protein PF07075, DUF1343"/>
    <property type="match status" value="1"/>
</dbReference>